<feature type="compositionally biased region" description="Polar residues" evidence="2">
    <location>
        <begin position="1"/>
        <end position="10"/>
    </location>
</feature>
<keyword evidence="1" id="KW-0175">Coiled coil</keyword>
<dbReference type="AlphaFoldDB" id="A0A9W4XIZ9"/>
<evidence type="ECO:0000256" key="1">
    <source>
        <dbReference type="SAM" id="Coils"/>
    </source>
</evidence>
<sequence length="525" mass="58410">MMGSSNSSLFQPRRATTCASSQEAHEVTVTTANDHSINGSLRRSNKSSVTETGASKSPFTISPPMLPVVYIGNDLDIQAAVMTAADTYSSKSGSSYTSPESIIGARDASDMLATIVSASPAARTTRSTSRAETALSALLTSNESKHQLEVRKNRIQAKEAQDRFSSVLDNERGTVRQNERLASTLQADFDKLQEQSRQKDTRIVELEAKLNERVPKDNLLEKDKKIAALEASNIDLATTLNNAVADKNVQIEELKDTLRSKTMSEVTLRGVIEDHKQQLESQQQRSAQQLQYNAAWFEGLHKVIEDQHQELEMQKQELDGLREFSDRLRESMIKELAERDAQTESLSGTVREWYRQHQAELSRRIAELANVTAQLKTAQEANKELEVVVRSHPASILHQIRRRGHCTLRQLQVRPSVSRSLRDYKRGISRLMLQQRPEVHQGMCYLRDDGQLGAGTWETQWMGDYFEHPGSQPASPCLAALIHAASTSTFVSARTTGSTISLESAEGVAVPETAESDPSFVFPFI</sequence>
<keyword evidence="4" id="KW-1185">Reference proteome</keyword>
<dbReference type="Proteomes" id="UP001152607">
    <property type="component" value="Unassembled WGS sequence"/>
</dbReference>
<accession>A0A9W4XIZ9</accession>
<reference evidence="3" key="1">
    <citation type="submission" date="2023-01" db="EMBL/GenBank/DDBJ databases">
        <authorList>
            <person name="Van Ghelder C."/>
            <person name="Rancurel C."/>
        </authorList>
    </citation>
    <scope>NUCLEOTIDE SEQUENCE</scope>
    <source>
        <strain evidence="3">CNCM I-4278</strain>
    </source>
</reference>
<dbReference type="EMBL" id="CAOQHR010000004">
    <property type="protein sequence ID" value="CAI6333393.1"/>
    <property type="molecule type" value="Genomic_DNA"/>
</dbReference>
<feature type="coiled-coil region" evidence="1">
    <location>
        <begin position="175"/>
        <end position="209"/>
    </location>
</feature>
<name>A0A9W4XIZ9_9PLEO</name>
<feature type="region of interest" description="Disordered" evidence="2">
    <location>
        <begin position="1"/>
        <end position="58"/>
    </location>
</feature>
<evidence type="ECO:0000256" key="2">
    <source>
        <dbReference type="SAM" id="MobiDB-lite"/>
    </source>
</evidence>
<proteinExistence type="predicted"/>
<comment type="caution">
    <text evidence="3">The sequence shown here is derived from an EMBL/GenBank/DDBJ whole genome shotgun (WGS) entry which is preliminary data.</text>
</comment>
<evidence type="ECO:0000313" key="3">
    <source>
        <dbReference type="EMBL" id="CAI6333393.1"/>
    </source>
</evidence>
<gene>
    <name evidence="3" type="ORF">PDIGIT_LOCUS6431</name>
</gene>
<evidence type="ECO:0000313" key="4">
    <source>
        <dbReference type="Proteomes" id="UP001152607"/>
    </source>
</evidence>
<feature type="compositionally biased region" description="Polar residues" evidence="2">
    <location>
        <begin position="17"/>
        <end position="58"/>
    </location>
</feature>
<protein>
    <submittedName>
        <fullName evidence="3">Uncharacterized protein</fullName>
    </submittedName>
</protein>
<organism evidence="3 4">
    <name type="scientific">Periconia digitata</name>
    <dbReference type="NCBI Taxonomy" id="1303443"/>
    <lineage>
        <taxon>Eukaryota</taxon>
        <taxon>Fungi</taxon>
        <taxon>Dikarya</taxon>
        <taxon>Ascomycota</taxon>
        <taxon>Pezizomycotina</taxon>
        <taxon>Dothideomycetes</taxon>
        <taxon>Pleosporomycetidae</taxon>
        <taxon>Pleosporales</taxon>
        <taxon>Massarineae</taxon>
        <taxon>Periconiaceae</taxon>
        <taxon>Periconia</taxon>
    </lineage>
</organism>